<dbReference type="RefSeq" id="WP_035135243.1">
    <property type="nucleotide sequence ID" value="NZ_JRLV01000018.1"/>
</dbReference>
<evidence type="ECO:0000259" key="3">
    <source>
        <dbReference type="Pfam" id="PF18962"/>
    </source>
</evidence>
<reference evidence="4 5" key="1">
    <citation type="submission" date="2013-09" db="EMBL/GenBank/DDBJ databases">
        <authorList>
            <person name="Zeng Z."/>
            <person name="Chen C."/>
        </authorList>
    </citation>
    <scope>NUCLEOTIDE SEQUENCE [LARGE SCALE GENOMIC DNA]</scope>
    <source>
        <strain evidence="4 5">F44-8</strain>
    </source>
</reference>
<keyword evidence="5" id="KW-1185">Reference proteome</keyword>
<dbReference type="Pfam" id="PF18962">
    <property type="entry name" value="Por_Secre_tail"/>
    <property type="match status" value="1"/>
</dbReference>
<evidence type="ECO:0000313" key="4">
    <source>
        <dbReference type="EMBL" id="KGO79319.1"/>
    </source>
</evidence>
<dbReference type="AlphaFoldDB" id="A0A0A2LHD4"/>
<evidence type="ECO:0000256" key="2">
    <source>
        <dbReference type="SAM" id="SignalP"/>
    </source>
</evidence>
<keyword evidence="1 2" id="KW-0732">Signal</keyword>
<dbReference type="EMBL" id="JRLV01000018">
    <property type="protein sequence ID" value="KGO79319.1"/>
    <property type="molecule type" value="Genomic_DNA"/>
</dbReference>
<comment type="caution">
    <text evidence="4">The sequence shown here is derived from an EMBL/GenBank/DDBJ whole genome shotgun (WGS) entry which is preliminary data.</text>
</comment>
<dbReference type="Proteomes" id="UP000030129">
    <property type="component" value="Unassembled WGS sequence"/>
</dbReference>
<proteinExistence type="predicted"/>
<dbReference type="eggNOG" id="ENOG5032ZEB">
    <property type="taxonomic scope" value="Bacteria"/>
</dbReference>
<dbReference type="NCBIfam" id="TIGR04183">
    <property type="entry name" value="Por_Secre_tail"/>
    <property type="match status" value="1"/>
</dbReference>
<gene>
    <name evidence="4" type="ORF">Q763_13860</name>
</gene>
<feature type="signal peptide" evidence="2">
    <location>
        <begin position="1"/>
        <end position="18"/>
    </location>
</feature>
<evidence type="ECO:0000256" key="1">
    <source>
        <dbReference type="ARBA" id="ARBA00022729"/>
    </source>
</evidence>
<dbReference type="InterPro" id="IPR026444">
    <property type="entry name" value="Secre_tail"/>
</dbReference>
<sequence length="255" mass="27945">MKKIILFAGLLFCSLTNAQEIVSVVNDGVEIEDGQVFTFNQTHTLQVPREVKVKVTNLTDANINLKMRMESITNNSEGQNVQFCFAEFCYFDIQEGTTVPAAVGQTPEGYITLAPGASNPNGDHFANGYTGDTQGEPVEYTIALVQVDAEGTQIGEPLRTFTYKYDANAMSVDDFNSLQNMGIALNNTIVKEELNLNSAYNATMQIYAINGQLVKTAEIRTGAQSLNLSDLNAAVYIAKFTTEENKTAQIRIVKN</sequence>
<feature type="chain" id="PRO_5001991167" description="Secretion system C-terminal sorting domain-containing protein" evidence="2">
    <location>
        <begin position="19"/>
        <end position="255"/>
    </location>
</feature>
<feature type="domain" description="Secretion system C-terminal sorting" evidence="3">
    <location>
        <begin position="191"/>
        <end position="249"/>
    </location>
</feature>
<accession>A0A0A2LHD4</accession>
<organism evidence="4 5">
    <name type="scientific">Flavobacterium beibuense F44-8</name>
    <dbReference type="NCBI Taxonomy" id="1406840"/>
    <lineage>
        <taxon>Bacteria</taxon>
        <taxon>Pseudomonadati</taxon>
        <taxon>Bacteroidota</taxon>
        <taxon>Flavobacteriia</taxon>
        <taxon>Flavobacteriales</taxon>
        <taxon>Flavobacteriaceae</taxon>
        <taxon>Flavobacterium</taxon>
    </lineage>
</organism>
<dbReference type="STRING" id="1406840.Q763_13860"/>
<name>A0A0A2LHD4_9FLAO</name>
<protein>
    <recommendedName>
        <fullName evidence="3">Secretion system C-terminal sorting domain-containing protein</fullName>
    </recommendedName>
</protein>
<evidence type="ECO:0000313" key="5">
    <source>
        <dbReference type="Proteomes" id="UP000030129"/>
    </source>
</evidence>